<dbReference type="Proteomes" id="UP000408482">
    <property type="component" value="Unassembled WGS sequence"/>
</dbReference>
<dbReference type="CDD" id="cd17536">
    <property type="entry name" value="REC_YesN-like"/>
    <property type="match status" value="1"/>
</dbReference>
<evidence type="ECO:0000259" key="7">
    <source>
        <dbReference type="PROSITE" id="PS01124"/>
    </source>
</evidence>
<name>A0A564W0I2_9FIRM</name>
<dbReference type="SMART" id="SM00342">
    <property type="entry name" value="HTH_ARAC"/>
    <property type="match status" value="1"/>
</dbReference>
<feature type="domain" description="Response regulatory" evidence="8">
    <location>
        <begin position="2"/>
        <end position="119"/>
    </location>
</feature>
<protein>
    <recommendedName>
        <fullName evidence="1">Stage 0 sporulation protein A homolog</fullName>
    </recommendedName>
</protein>
<dbReference type="PANTHER" id="PTHR43280:SF2">
    <property type="entry name" value="HTH-TYPE TRANSCRIPTIONAL REGULATOR EXSA"/>
    <property type="match status" value="1"/>
</dbReference>
<dbReference type="EMBL" id="CABHNW010000076">
    <property type="protein sequence ID" value="VUX38484.1"/>
    <property type="molecule type" value="Genomic_DNA"/>
</dbReference>
<evidence type="ECO:0000256" key="3">
    <source>
        <dbReference type="ARBA" id="ARBA00023125"/>
    </source>
</evidence>
<dbReference type="InterPro" id="IPR018062">
    <property type="entry name" value="HTH_AraC-typ_CS"/>
</dbReference>
<reference evidence="9 10" key="1">
    <citation type="submission" date="2019-07" db="EMBL/GenBank/DDBJ databases">
        <authorList>
            <person name="Hibberd C M."/>
            <person name="Gehrig L. J."/>
            <person name="Chang H.-W."/>
            <person name="Venkatesh S."/>
        </authorList>
    </citation>
    <scope>NUCLEOTIDE SEQUENCE [LARGE SCALE GENOMIC DNA]</scope>
    <source>
        <strain evidence="9">Blautia_luti_SSTS_Bg7063</strain>
    </source>
</reference>
<evidence type="ECO:0000256" key="2">
    <source>
        <dbReference type="ARBA" id="ARBA00023015"/>
    </source>
</evidence>
<dbReference type="PROSITE" id="PS00041">
    <property type="entry name" value="HTH_ARAC_FAMILY_1"/>
    <property type="match status" value="1"/>
</dbReference>
<organism evidence="9 10">
    <name type="scientific">Blautia luti</name>
    <dbReference type="NCBI Taxonomy" id="89014"/>
    <lineage>
        <taxon>Bacteria</taxon>
        <taxon>Bacillati</taxon>
        <taxon>Bacillota</taxon>
        <taxon>Clostridia</taxon>
        <taxon>Lachnospirales</taxon>
        <taxon>Lachnospiraceae</taxon>
        <taxon>Blautia</taxon>
    </lineage>
</organism>
<accession>A0A564W0I2</accession>
<dbReference type="SUPFAM" id="SSF52172">
    <property type="entry name" value="CheY-like"/>
    <property type="match status" value="1"/>
</dbReference>
<keyword evidence="3" id="KW-0238">DNA-binding</keyword>
<dbReference type="GO" id="GO:0003700">
    <property type="term" value="F:DNA-binding transcription factor activity"/>
    <property type="evidence" value="ECO:0007669"/>
    <property type="project" value="InterPro"/>
</dbReference>
<dbReference type="GO" id="GO:0043565">
    <property type="term" value="F:sequence-specific DNA binding"/>
    <property type="evidence" value="ECO:0007669"/>
    <property type="project" value="InterPro"/>
</dbReference>
<evidence type="ECO:0000256" key="1">
    <source>
        <dbReference type="ARBA" id="ARBA00018672"/>
    </source>
</evidence>
<dbReference type="SUPFAM" id="SSF46689">
    <property type="entry name" value="Homeodomain-like"/>
    <property type="match status" value="1"/>
</dbReference>
<dbReference type="Pfam" id="PF12833">
    <property type="entry name" value="HTH_18"/>
    <property type="match status" value="1"/>
</dbReference>
<keyword evidence="6" id="KW-0597">Phosphoprotein</keyword>
<dbReference type="Pfam" id="PF00072">
    <property type="entry name" value="Response_reg"/>
    <property type="match status" value="1"/>
</dbReference>
<dbReference type="Gene3D" id="1.10.10.60">
    <property type="entry name" value="Homeodomain-like"/>
    <property type="match status" value="2"/>
</dbReference>
<evidence type="ECO:0000256" key="6">
    <source>
        <dbReference type="PROSITE-ProRule" id="PRU00169"/>
    </source>
</evidence>
<sequence length="259" mass="30228">MKVLIVEDEKNIALGIADILRSRGTIPVSIRFASDGQDAWDSYRDSHIDLIITDIRMQQMNGLDMMELFYKQNKNIQFIVISGYDNFSYAQRAIRYDVIEYLLKPVDTSMLLSAVQKAYDKLPENYQKKMNRKLPDIPYFQFKLIDDSYPGSLKKLIEYLQQNYMLDISLQSFCLEYMKSTNYLSTIIKKYTGQNFSFLIDFIRLSKASELLLYEPDLSISEISYLVGYNNERRLYQAFQKRLGCTPGNFRQSAAADIK</sequence>
<comment type="function">
    <text evidence="5">May play the central regulatory role in sporulation. It may be an element of the effector pathway responsible for the activation of sporulation genes in response to nutritional stress. Spo0A may act in concert with spo0H (a sigma factor) to control the expression of some genes that are critical to the sporulation process.</text>
</comment>
<dbReference type="PANTHER" id="PTHR43280">
    <property type="entry name" value="ARAC-FAMILY TRANSCRIPTIONAL REGULATOR"/>
    <property type="match status" value="1"/>
</dbReference>
<feature type="modified residue" description="4-aspartylphosphate" evidence="6">
    <location>
        <position position="54"/>
    </location>
</feature>
<evidence type="ECO:0000259" key="8">
    <source>
        <dbReference type="PROSITE" id="PS50110"/>
    </source>
</evidence>
<gene>
    <name evidence="9" type="ORF">RSSSTS7063_03320</name>
</gene>
<dbReference type="Gene3D" id="3.40.50.2300">
    <property type="match status" value="1"/>
</dbReference>
<dbReference type="RefSeq" id="WP_186290040.1">
    <property type="nucleotide sequence ID" value="NZ_CABHMX010000001.1"/>
</dbReference>
<dbReference type="PROSITE" id="PS50110">
    <property type="entry name" value="RESPONSE_REGULATORY"/>
    <property type="match status" value="1"/>
</dbReference>
<dbReference type="AlphaFoldDB" id="A0A564W0I2"/>
<evidence type="ECO:0000313" key="9">
    <source>
        <dbReference type="EMBL" id="VUX38484.1"/>
    </source>
</evidence>
<dbReference type="InterPro" id="IPR009057">
    <property type="entry name" value="Homeodomain-like_sf"/>
</dbReference>
<dbReference type="GO" id="GO:0000160">
    <property type="term" value="P:phosphorelay signal transduction system"/>
    <property type="evidence" value="ECO:0007669"/>
    <property type="project" value="InterPro"/>
</dbReference>
<dbReference type="PROSITE" id="PS01124">
    <property type="entry name" value="HTH_ARAC_FAMILY_2"/>
    <property type="match status" value="1"/>
</dbReference>
<feature type="domain" description="HTH araC/xylS-type" evidence="7">
    <location>
        <begin position="154"/>
        <end position="253"/>
    </location>
</feature>
<keyword evidence="10" id="KW-1185">Reference proteome</keyword>
<evidence type="ECO:0000256" key="5">
    <source>
        <dbReference type="ARBA" id="ARBA00024867"/>
    </source>
</evidence>
<dbReference type="SMART" id="SM00448">
    <property type="entry name" value="REC"/>
    <property type="match status" value="1"/>
</dbReference>
<evidence type="ECO:0000256" key="4">
    <source>
        <dbReference type="ARBA" id="ARBA00023163"/>
    </source>
</evidence>
<dbReference type="InterPro" id="IPR011006">
    <property type="entry name" value="CheY-like_superfamily"/>
</dbReference>
<proteinExistence type="predicted"/>
<keyword evidence="4" id="KW-0804">Transcription</keyword>
<evidence type="ECO:0000313" key="10">
    <source>
        <dbReference type="Proteomes" id="UP000408482"/>
    </source>
</evidence>
<keyword evidence="2" id="KW-0805">Transcription regulation</keyword>
<dbReference type="InterPro" id="IPR018060">
    <property type="entry name" value="HTH_AraC"/>
</dbReference>
<dbReference type="InterPro" id="IPR001789">
    <property type="entry name" value="Sig_transdc_resp-reg_receiver"/>
</dbReference>